<dbReference type="EMBL" id="CAJNDS010001404">
    <property type="protein sequence ID" value="CAE7258248.1"/>
    <property type="molecule type" value="Genomic_DNA"/>
</dbReference>
<feature type="region of interest" description="Disordered" evidence="1">
    <location>
        <begin position="205"/>
        <end position="248"/>
    </location>
</feature>
<keyword evidence="2" id="KW-0472">Membrane</keyword>
<evidence type="ECO:0000313" key="4">
    <source>
        <dbReference type="Proteomes" id="UP000604046"/>
    </source>
</evidence>
<keyword evidence="2" id="KW-0812">Transmembrane</keyword>
<gene>
    <name evidence="3" type="ORF">SNAT2548_LOCUS13411</name>
</gene>
<evidence type="ECO:0000256" key="1">
    <source>
        <dbReference type="SAM" id="MobiDB-lite"/>
    </source>
</evidence>
<accession>A0A812M7I3</accession>
<proteinExistence type="predicted"/>
<reference evidence="3" key="1">
    <citation type="submission" date="2021-02" db="EMBL/GenBank/DDBJ databases">
        <authorList>
            <person name="Dougan E. K."/>
            <person name="Rhodes N."/>
            <person name="Thang M."/>
            <person name="Chan C."/>
        </authorList>
    </citation>
    <scope>NUCLEOTIDE SEQUENCE</scope>
</reference>
<keyword evidence="4" id="KW-1185">Reference proteome</keyword>
<feature type="transmembrane region" description="Helical" evidence="2">
    <location>
        <begin position="125"/>
        <end position="142"/>
    </location>
</feature>
<evidence type="ECO:0000313" key="3">
    <source>
        <dbReference type="EMBL" id="CAE7258248.1"/>
    </source>
</evidence>
<keyword evidence="2" id="KW-1133">Transmembrane helix</keyword>
<feature type="transmembrane region" description="Helical" evidence="2">
    <location>
        <begin position="60"/>
        <end position="79"/>
    </location>
</feature>
<sequence>QSGLGAVLHCASVIRWPTPSCDYRVPPLLVLLAYFLQPWMNFACFLALLRPDDHKLGGGLLTDLFAMASLTLLRIVIFGRYGRPRMPRESQSWHSRLRDAIVMGFFMLGLDLALLRNAWIERRRNWKYVFSFVVLLAPLPFWRQLLSFFREDEALPKPQKKVRKEGRPTREDVRADIYGKMRPGVPSAADLPPDASKKIRARRAEKLAEQHRRGEAFATPGQLPVAGFRAAKEAPGPPSAPSRRQPGA</sequence>
<comment type="caution">
    <text evidence="3">The sequence shown here is derived from an EMBL/GenBank/DDBJ whole genome shotgun (WGS) entry which is preliminary data.</text>
</comment>
<name>A0A812M7I3_9DINO</name>
<feature type="transmembrane region" description="Helical" evidence="2">
    <location>
        <begin position="28"/>
        <end position="48"/>
    </location>
</feature>
<dbReference type="AlphaFoldDB" id="A0A812M7I3"/>
<protein>
    <submittedName>
        <fullName evidence="3">Uncharacterized protein</fullName>
    </submittedName>
</protein>
<feature type="compositionally biased region" description="Basic and acidic residues" evidence="1">
    <location>
        <begin position="205"/>
        <end position="215"/>
    </location>
</feature>
<dbReference type="OrthoDB" id="437415at2759"/>
<evidence type="ECO:0000256" key="2">
    <source>
        <dbReference type="SAM" id="Phobius"/>
    </source>
</evidence>
<organism evidence="3 4">
    <name type="scientific">Symbiodinium natans</name>
    <dbReference type="NCBI Taxonomy" id="878477"/>
    <lineage>
        <taxon>Eukaryota</taxon>
        <taxon>Sar</taxon>
        <taxon>Alveolata</taxon>
        <taxon>Dinophyceae</taxon>
        <taxon>Suessiales</taxon>
        <taxon>Symbiodiniaceae</taxon>
        <taxon>Symbiodinium</taxon>
    </lineage>
</organism>
<dbReference type="Proteomes" id="UP000604046">
    <property type="component" value="Unassembled WGS sequence"/>
</dbReference>
<feature type="transmembrane region" description="Helical" evidence="2">
    <location>
        <begin position="100"/>
        <end position="119"/>
    </location>
</feature>
<feature type="non-terminal residue" evidence="3">
    <location>
        <position position="1"/>
    </location>
</feature>